<evidence type="ECO:0000313" key="2">
    <source>
        <dbReference type="Proteomes" id="UP000824782"/>
    </source>
</evidence>
<dbReference type="GO" id="GO:0035591">
    <property type="term" value="F:signaling adaptor activity"/>
    <property type="evidence" value="ECO:0007669"/>
    <property type="project" value="TreeGrafter"/>
</dbReference>
<comment type="caution">
    <text evidence="1">The sequence shown here is derived from an EMBL/GenBank/DDBJ whole genome shotgun (WGS) entry which is preliminary data.</text>
</comment>
<dbReference type="GO" id="GO:0005774">
    <property type="term" value="C:vacuolar membrane"/>
    <property type="evidence" value="ECO:0007669"/>
    <property type="project" value="TreeGrafter"/>
</dbReference>
<accession>A0AAV6YFE7</accession>
<feature type="non-terminal residue" evidence="1">
    <location>
        <position position="1"/>
    </location>
</feature>
<dbReference type="PANTHER" id="PTHR46170:SF1">
    <property type="entry name" value="GATOR COMPLEX PROTEIN WDR59"/>
    <property type="match status" value="1"/>
</dbReference>
<feature type="non-terminal residue" evidence="1">
    <location>
        <position position="134"/>
    </location>
</feature>
<proteinExistence type="predicted"/>
<dbReference type="Proteomes" id="UP000824782">
    <property type="component" value="Unassembled WGS sequence"/>
</dbReference>
<dbReference type="GO" id="GO:0035859">
    <property type="term" value="C:Seh1-associated complex"/>
    <property type="evidence" value="ECO:0007669"/>
    <property type="project" value="TreeGrafter"/>
</dbReference>
<organism evidence="1 2">
    <name type="scientific">Engystomops pustulosus</name>
    <name type="common">Tungara frog</name>
    <name type="synonym">Physalaemus pustulosus</name>
    <dbReference type="NCBI Taxonomy" id="76066"/>
    <lineage>
        <taxon>Eukaryota</taxon>
        <taxon>Metazoa</taxon>
        <taxon>Chordata</taxon>
        <taxon>Craniata</taxon>
        <taxon>Vertebrata</taxon>
        <taxon>Euteleostomi</taxon>
        <taxon>Amphibia</taxon>
        <taxon>Batrachia</taxon>
        <taxon>Anura</taxon>
        <taxon>Neobatrachia</taxon>
        <taxon>Hyloidea</taxon>
        <taxon>Leptodactylidae</taxon>
        <taxon>Leiuperinae</taxon>
        <taxon>Engystomops</taxon>
    </lineage>
</organism>
<sequence length="134" mass="14508">VWALAAAANDLCLTPKSDPDSETPWARHPFGRQLLESLLAHYCHLHDVQTLAMLCSVFDASLQPLSNGLSSCHPFPPRSTHSRYVSPFLILSVLNAGTNDLNECELYIYSPALHPLALDPAFLTLALVTAAGAL</sequence>
<dbReference type="EMBL" id="WNYA01047474">
    <property type="protein sequence ID" value="KAG8536254.1"/>
    <property type="molecule type" value="Genomic_DNA"/>
</dbReference>
<name>A0AAV6YFE7_ENGPU</name>
<dbReference type="InterPro" id="IPR049567">
    <property type="entry name" value="WDR59-like"/>
</dbReference>
<dbReference type="PANTHER" id="PTHR46170">
    <property type="entry name" value="GATOR COMPLEX PROTEIN WDR59"/>
    <property type="match status" value="1"/>
</dbReference>
<dbReference type="GO" id="GO:1904263">
    <property type="term" value="P:positive regulation of TORC1 signaling"/>
    <property type="evidence" value="ECO:0007669"/>
    <property type="project" value="TreeGrafter"/>
</dbReference>
<dbReference type="AlphaFoldDB" id="A0AAV6YFE7"/>
<dbReference type="GO" id="GO:0034198">
    <property type="term" value="P:cellular response to amino acid starvation"/>
    <property type="evidence" value="ECO:0007669"/>
    <property type="project" value="TreeGrafter"/>
</dbReference>
<protein>
    <submittedName>
        <fullName evidence="1">Uncharacterized protein</fullName>
    </submittedName>
</protein>
<keyword evidence="2" id="KW-1185">Reference proteome</keyword>
<evidence type="ECO:0000313" key="1">
    <source>
        <dbReference type="EMBL" id="KAG8536254.1"/>
    </source>
</evidence>
<gene>
    <name evidence="1" type="ORF">GDO81_026801</name>
</gene>
<reference evidence="1" key="1">
    <citation type="thesis" date="2020" institute="ProQuest LLC" country="789 East Eisenhower Parkway, Ann Arbor, MI, USA">
        <title>Comparative Genomics and Chromosome Evolution.</title>
        <authorList>
            <person name="Mudd A.B."/>
        </authorList>
    </citation>
    <scope>NUCLEOTIDE SEQUENCE</scope>
    <source>
        <strain evidence="1">237g6f4</strain>
        <tissue evidence="1">Blood</tissue>
    </source>
</reference>